<sequence length="161" mass="17281">MAPHVQPLDYNSAQHRQSLVDLLESYASTPEGSGTGMTDEARQNVAAMLKATPHACVLVAVEEGDPCGVIVCVESFSTFYAKPVLNIHDLVISPGHRGQGIGRMLMQAAEEEARRRGCCKMTLEVVASNAPAKGLYRSCGFQGGDSAMPDNAMLFWTKPLV</sequence>
<dbReference type="InterPro" id="IPR050680">
    <property type="entry name" value="YpeA/RimI_acetyltransf"/>
</dbReference>
<organism evidence="4 5">
    <name type="scientific">Posidoniimonas polymericola</name>
    <dbReference type="NCBI Taxonomy" id="2528002"/>
    <lineage>
        <taxon>Bacteria</taxon>
        <taxon>Pseudomonadati</taxon>
        <taxon>Planctomycetota</taxon>
        <taxon>Planctomycetia</taxon>
        <taxon>Pirellulales</taxon>
        <taxon>Lacipirellulaceae</taxon>
        <taxon>Posidoniimonas</taxon>
    </lineage>
</organism>
<dbReference type="GO" id="GO:0016747">
    <property type="term" value="F:acyltransferase activity, transferring groups other than amino-acyl groups"/>
    <property type="evidence" value="ECO:0007669"/>
    <property type="project" value="InterPro"/>
</dbReference>
<dbReference type="PROSITE" id="PS51186">
    <property type="entry name" value="GNAT"/>
    <property type="match status" value="1"/>
</dbReference>
<comment type="caution">
    <text evidence="4">The sequence shown here is derived from an EMBL/GenBank/DDBJ whole genome shotgun (WGS) entry which is preliminary data.</text>
</comment>
<keyword evidence="1 4" id="KW-0808">Transferase</keyword>
<keyword evidence="2" id="KW-0012">Acyltransferase</keyword>
<protein>
    <submittedName>
        <fullName evidence="4">Putative acetyltransferase</fullName>
    </submittedName>
</protein>
<evidence type="ECO:0000313" key="5">
    <source>
        <dbReference type="Proteomes" id="UP000318478"/>
    </source>
</evidence>
<dbReference type="RefSeq" id="WP_146590430.1">
    <property type="nucleotide sequence ID" value="NZ_SJPO01000011.1"/>
</dbReference>
<evidence type="ECO:0000256" key="1">
    <source>
        <dbReference type="ARBA" id="ARBA00022679"/>
    </source>
</evidence>
<evidence type="ECO:0000259" key="3">
    <source>
        <dbReference type="PROSITE" id="PS51186"/>
    </source>
</evidence>
<dbReference type="InterPro" id="IPR000182">
    <property type="entry name" value="GNAT_dom"/>
</dbReference>
<dbReference type="OrthoDB" id="9792929at2"/>
<reference evidence="4 5" key="1">
    <citation type="submission" date="2019-02" db="EMBL/GenBank/DDBJ databases">
        <title>Deep-cultivation of Planctomycetes and their phenomic and genomic characterization uncovers novel biology.</title>
        <authorList>
            <person name="Wiegand S."/>
            <person name="Jogler M."/>
            <person name="Boedeker C."/>
            <person name="Pinto D."/>
            <person name="Vollmers J."/>
            <person name="Rivas-Marin E."/>
            <person name="Kohn T."/>
            <person name="Peeters S.H."/>
            <person name="Heuer A."/>
            <person name="Rast P."/>
            <person name="Oberbeckmann S."/>
            <person name="Bunk B."/>
            <person name="Jeske O."/>
            <person name="Meyerdierks A."/>
            <person name="Storesund J.E."/>
            <person name="Kallscheuer N."/>
            <person name="Luecker S."/>
            <person name="Lage O.M."/>
            <person name="Pohl T."/>
            <person name="Merkel B.J."/>
            <person name="Hornburger P."/>
            <person name="Mueller R.-W."/>
            <person name="Bruemmer F."/>
            <person name="Labrenz M."/>
            <person name="Spormann A.M."/>
            <person name="Op Den Camp H."/>
            <person name="Overmann J."/>
            <person name="Amann R."/>
            <person name="Jetten M.S.M."/>
            <person name="Mascher T."/>
            <person name="Medema M.H."/>
            <person name="Devos D.P."/>
            <person name="Kaster A.-K."/>
            <person name="Ovreas L."/>
            <person name="Rohde M."/>
            <person name="Galperin M.Y."/>
            <person name="Jogler C."/>
        </authorList>
    </citation>
    <scope>NUCLEOTIDE SEQUENCE [LARGE SCALE GENOMIC DNA]</scope>
    <source>
        <strain evidence="4 5">Pla123a</strain>
    </source>
</reference>
<keyword evidence="5" id="KW-1185">Reference proteome</keyword>
<dbReference type="CDD" id="cd04301">
    <property type="entry name" value="NAT_SF"/>
    <property type="match status" value="1"/>
</dbReference>
<feature type="domain" description="N-acetyltransferase" evidence="3">
    <location>
        <begin position="8"/>
        <end position="161"/>
    </location>
</feature>
<accession>A0A5C5YET0</accession>
<proteinExistence type="predicted"/>
<evidence type="ECO:0000256" key="2">
    <source>
        <dbReference type="ARBA" id="ARBA00023315"/>
    </source>
</evidence>
<dbReference type="SUPFAM" id="SSF55729">
    <property type="entry name" value="Acyl-CoA N-acyltransferases (Nat)"/>
    <property type="match status" value="1"/>
</dbReference>
<name>A0A5C5YET0_9BACT</name>
<gene>
    <name evidence="4" type="ORF">Pla123a_41150</name>
</gene>
<dbReference type="EMBL" id="SJPO01000011">
    <property type="protein sequence ID" value="TWT72815.1"/>
    <property type="molecule type" value="Genomic_DNA"/>
</dbReference>
<dbReference type="Gene3D" id="3.40.630.30">
    <property type="match status" value="1"/>
</dbReference>
<evidence type="ECO:0000313" key="4">
    <source>
        <dbReference type="EMBL" id="TWT72815.1"/>
    </source>
</evidence>
<dbReference type="Proteomes" id="UP000318478">
    <property type="component" value="Unassembled WGS sequence"/>
</dbReference>
<dbReference type="AlphaFoldDB" id="A0A5C5YET0"/>
<dbReference type="PANTHER" id="PTHR43420">
    <property type="entry name" value="ACETYLTRANSFERASE"/>
    <property type="match status" value="1"/>
</dbReference>
<dbReference type="InterPro" id="IPR016181">
    <property type="entry name" value="Acyl_CoA_acyltransferase"/>
</dbReference>
<dbReference type="Pfam" id="PF00583">
    <property type="entry name" value="Acetyltransf_1"/>
    <property type="match status" value="1"/>
</dbReference>